<keyword evidence="1" id="KW-0472">Membrane</keyword>
<feature type="transmembrane region" description="Helical" evidence="1">
    <location>
        <begin position="243"/>
        <end position="270"/>
    </location>
</feature>
<organism evidence="2">
    <name type="scientific">Nakamurella sp. A5-74</name>
    <dbReference type="NCBI Taxonomy" id="3158264"/>
    <lineage>
        <taxon>Bacteria</taxon>
        <taxon>Bacillati</taxon>
        <taxon>Actinomycetota</taxon>
        <taxon>Actinomycetes</taxon>
        <taxon>Nakamurellales</taxon>
        <taxon>Nakamurellaceae</taxon>
        <taxon>Nakamurella</taxon>
    </lineage>
</organism>
<reference evidence="2" key="1">
    <citation type="submission" date="2024-05" db="EMBL/GenBank/DDBJ databases">
        <authorList>
            <person name="Cai S.Y."/>
            <person name="Jin L.M."/>
            <person name="Li H.R."/>
        </authorList>
    </citation>
    <scope>NUCLEOTIDE SEQUENCE</scope>
    <source>
        <strain evidence="2">A5-74</strain>
    </source>
</reference>
<feature type="transmembrane region" description="Helical" evidence="1">
    <location>
        <begin position="94"/>
        <end position="123"/>
    </location>
</feature>
<feature type="transmembrane region" description="Helical" evidence="1">
    <location>
        <begin position="170"/>
        <end position="188"/>
    </location>
</feature>
<feature type="transmembrane region" description="Helical" evidence="1">
    <location>
        <begin position="50"/>
        <end position="74"/>
    </location>
</feature>
<sequence length="289" mass="29611">MSQAPWFPHPSLPVRQPGLVPLRPLTISEVLGLSFRMARRHFARLGPLALLASLLGSAVVWGVLAATGTIDAYIDASWIDAALSGTELSLPPAGISIATLAQLIVDGTTTVLIAGVAAVYVGQDVLGTSVSTQERRARLAGPRLWQLVGVSVLAGAGIAVGFAFLIVPGLLLMLAWFVVGPALVMERGTPGVALRRSLVLTRGSWGRLLGLAVALLAIGLVLSILVSSLVAPLTASASDLAALLVADLAGAVVAMVTTSWGAAAMALSYVDLRIRTENFAVTLSAAAGS</sequence>
<gene>
    <name evidence="2" type="ORF">ABLG96_16405</name>
</gene>
<protein>
    <recommendedName>
        <fullName evidence="3">Glycerophosphoryl diester phosphodiesterase membrane domain-containing protein</fullName>
    </recommendedName>
</protein>
<dbReference type="EMBL" id="CP159218">
    <property type="protein sequence ID" value="XCG62789.1"/>
    <property type="molecule type" value="Genomic_DNA"/>
</dbReference>
<dbReference type="RefSeq" id="WP_353648404.1">
    <property type="nucleotide sequence ID" value="NZ_CP159218.1"/>
</dbReference>
<accession>A0AAU8DLD2</accession>
<name>A0AAU8DLD2_9ACTN</name>
<evidence type="ECO:0008006" key="3">
    <source>
        <dbReference type="Google" id="ProtNLM"/>
    </source>
</evidence>
<evidence type="ECO:0000256" key="1">
    <source>
        <dbReference type="SAM" id="Phobius"/>
    </source>
</evidence>
<dbReference type="AlphaFoldDB" id="A0AAU8DLD2"/>
<feature type="transmembrane region" description="Helical" evidence="1">
    <location>
        <begin position="144"/>
        <end position="164"/>
    </location>
</feature>
<keyword evidence="1" id="KW-0812">Transmembrane</keyword>
<proteinExistence type="predicted"/>
<keyword evidence="1" id="KW-1133">Transmembrane helix</keyword>
<feature type="transmembrane region" description="Helical" evidence="1">
    <location>
        <begin position="208"/>
        <end position="231"/>
    </location>
</feature>
<evidence type="ECO:0000313" key="2">
    <source>
        <dbReference type="EMBL" id="XCG62789.1"/>
    </source>
</evidence>